<evidence type="ECO:0000313" key="3">
    <source>
        <dbReference type="Proteomes" id="UP000327013"/>
    </source>
</evidence>
<gene>
    <name evidence="2" type="ORF">FH972_021604</name>
</gene>
<feature type="region of interest" description="Disordered" evidence="1">
    <location>
        <begin position="270"/>
        <end position="412"/>
    </location>
</feature>
<comment type="caution">
    <text evidence="2">The sequence shown here is derived from an EMBL/GenBank/DDBJ whole genome shotgun (WGS) entry which is preliminary data.</text>
</comment>
<name>A0A5N6KQ58_9ROSI</name>
<dbReference type="Proteomes" id="UP000327013">
    <property type="component" value="Unassembled WGS sequence"/>
</dbReference>
<feature type="region of interest" description="Disordered" evidence="1">
    <location>
        <begin position="241"/>
        <end position="260"/>
    </location>
</feature>
<feature type="compositionally biased region" description="Low complexity" evidence="1">
    <location>
        <begin position="340"/>
        <end position="398"/>
    </location>
</feature>
<protein>
    <submittedName>
        <fullName evidence="2">Uncharacterized protein</fullName>
    </submittedName>
</protein>
<evidence type="ECO:0000256" key="1">
    <source>
        <dbReference type="SAM" id="MobiDB-lite"/>
    </source>
</evidence>
<sequence>MPMTGATASQASKHLLPKHLHCHPLHPLPDPSLLHHTPQTHLHLRAQPPRQPSGRLEQSTCHCDSLSALNGECGACGQVPPSNNDVAPSRLGVPYINSDTLCNSAIACPAESYFIEGVLFKVKVESTIKYRFPSLHPPTSSLVNAILAKWHTLWIHGILLICFARADILSRSSEDGSQQVTRSTSSPPRKLSLMMMSSHYAQGASYNGDLGQHQISPYEEQRGMAAHYGRNALIDQERSRAWTRQVPGAGHSQPFYPSQDQMYPLSRAQYQERAEPASADLASDAPHLHRRMVDQSSQRALGEPRPKTTTPAHRPSPHHPHSSTPPRPPAPTHHPPPAAPRARLPAVAPPARASTRTPRTRAASPSSATPPTSSSTACASTSAASGAGSPPTSTTTARTPRRGPLPPSTAASRATGRAWLMLLVTPASMPATTCI</sequence>
<keyword evidence="3" id="KW-1185">Reference proteome</keyword>
<accession>A0A5N6KQ58</accession>
<reference evidence="2 3" key="1">
    <citation type="submission" date="2019-06" db="EMBL/GenBank/DDBJ databases">
        <title>A chromosomal-level reference genome of Carpinus fangiana (Coryloideae, Betulaceae).</title>
        <authorList>
            <person name="Yang X."/>
            <person name="Wang Z."/>
            <person name="Zhang L."/>
            <person name="Hao G."/>
            <person name="Liu J."/>
            <person name="Yang Y."/>
        </authorList>
    </citation>
    <scope>NUCLEOTIDE SEQUENCE [LARGE SCALE GENOMIC DNA]</scope>
    <source>
        <strain evidence="2">Cfa_2016G</strain>
        <tissue evidence="2">Leaf</tissue>
    </source>
</reference>
<organism evidence="2 3">
    <name type="scientific">Carpinus fangiana</name>
    <dbReference type="NCBI Taxonomy" id="176857"/>
    <lineage>
        <taxon>Eukaryota</taxon>
        <taxon>Viridiplantae</taxon>
        <taxon>Streptophyta</taxon>
        <taxon>Embryophyta</taxon>
        <taxon>Tracheophyta</taxon>
        <taxon>Spermatophyta</taxon>
        <taxon>Magnoliopsida</taxon>
        <taxon>eudicotyledons</taxon>
        <taxon>Gunneridae</taxon>
        <taxon>Pentapetalae</taxon>
        <taxon>rosids</taxon>
        <taxon>fabids</taxon>
        <taxon>Fagales</taxon>
        <taxon>Betulaceae</taxon>
        <taxon>Carpinus</taxon>
    </lineage>
</organism>
<dbReference type="AlphaFoldDB" id="A0A5N6KQ58"/>
<feature type="compositionally biased region" description="Pro residues" evidence="1">
    <location>
        <begin position="323"/>
        <end position="339"/>
    </location>
</feature>
<proteinExistence type="predicted"/>
<dbReference type="EMBL" id="VIBQ01000009">
    <property type="protein sequence ID" value="KAB8337303.1"/>
    <property type="molecule type" value="Genomic_DNA"/>
</dbReference>
<evidence type="ECO:0000313" key="2">
    <source>
        <dbReference type="EMBL" id="KAB8337303.1"/>
    </source>
</evidence>